<dbReference type="HAMAP" id="MF_01844">
    <property type="entry name" value="NhaA"/>
    <property type="match status" value="1"/>
</dbReference>
<accession>A0A7Y9H0S6</accession>
<feature type="compositionally biased region" description="Low complexity" evidence="12">
    <location>
        <begin position="469"/>
        <end position="478"/>
    </location>
</feature>
<dbReference type="GO" id="GO:0005886">
    <property type="term" value="C:plasma membrane"/>
    <property type="evidence" value="ECO:0007669"/>
    <property type="project" value="UniProtKB-SubCell"/>
</dbReference>
<feature type="transmembrane region" description="Helical" evidence="11">
    <location>
        <begin position="182"/>
        <end position="203"/>
    </location>
</feature>
<proteinExistence type="inferred from homology"/>
<evidence type="ECO:0000256" key="7">
    <source>
        <dbReference type="ARBA" id="ARBA00023053"/>
    </source>
</evidence>
<feature type="transmembrane region" description="Helical" evidence="11">
    <location>
        <begin position="438"/>
        <end position="457"/>
    </location>
</feature>
<feature type="transmembrane region" description="Helical" evidence="11">
    <location>
        <begin position="209"/>
        <end position="226"/>
    </location>
</feature>
<feature type="transmembrane region" description="Helical" evidence="11">
    <location>
        <begin position="330"/>
        <end position="352"/>
    </location>
</feature>
<feature type="region of interest" description="Disordered" evidence="12">
    <location>
        <begin position="462"/>
        <end position="487"/>
    </location>
</feature>
<evidence type="ECO:0000256" key="11">
    <source>
        <dbReference type="HAMAP-Rule" id="MF_01844"/>
    </source>
</evidence>
<dbReference type="RefSeq" id="WP_179618415.1">
    <property type="nucleotide sequence ID" value="NZ_JACCBW010000001.1"/>
</dbReference>
<reference evidence="13 14" key="2">
    <citation type="submission" date="2020-08" db="EMBL/GenBank/DDBJ databases">
        <title>The Agave Microbiome: Exploring the role of microbial communities in plant adaptations to desert environments.</title>
        <authorList>
            <person name="Partida-Martinez L.P."/>
        </authorList>
    </citation>
    <scope>NUCLEOTIDE SEQUENCE [LARGE SCALE GENOMIC DNA]</scope>
    <source>
        <strain evidence="13 14">AT2.17</strain>
    </source>
</reference>
<comment type="function">
    <text evidence="11">Na(+)/H(+) antiporter that extrudes sodium in exchange for external protons.</text>
</comment>
<keyword evidence="2 11" id="KW-0813">Transport</keyword>
<evidence type="ECO:0000313" key="13">
    <source>
        <dbReference type="EMBL" id="NYE35807.1"/>
    </source>
</evidence>
<dbReference type="EMBL" id="JACCBW010000001">
    <property type="protein sequence ID" value="NYE35807.1"/>
    <property type="molecule type" value="Genomic_DNA"/>
</dbReference>
<feature type="transmembrane region" description="Helical" evidence="11">
    <location>
        <begin position="154"/>
        <end position="173"/>
    </location>
</feature>
<keyword evidence="7 11" id="KW-0915">Sodium</keyword>
<comment type="caution">
    <text evidence="13">The sequence shown here is derived from an EMBL/GenBank/DDBJ whole genome shotgun (WGS) entry which is preliminary data.</text>
</comment>
<dbReference type="Gene3D" id="1.20.1530.10">
    <property type="entry name" value="Na+/H+ antiporter like domain"/>
    <property type="match status" value="1"/>
</dbReference>
<evidence type="ECO:0000256" key="1">
    <source>
        <dbReference type="ARBA" id="ARBA00004429"/>
    </source>
</evidence>
<evidence type="ECO:0000313" key="14">
    <source>
        <dbReference type="Proteomes" id="UP000549911"/>
    </source>
</evidence>
<protein>
    <recommendedName>
        <fullName evidence="11">Na(+)/H(+) antiporter NhaA</fullName>
    </recommendedName>
    <alternativeName>
        <fullName evidence="11">Sodium/proton antiporter NhaA</fullName>
    </alternativeName>
</protein>
<keyword evidence="10 11" id="KW-0739">Sodium transport</keyword>
<comment type="catalytic activity">
    <reaction evidence="11">
        <text>Na(+)(in) + 2 H(+)(out) = Na(+)(out) + 2 H(+)(in)</text>
        <dbReference type="Rhea" id="RHEA:29251"/>
        <dbReference type="ChEBI" id="CHEBI:15378"/>
        <dbReference type="ChEBI" id="CHEBI:29101"/>
    </reaction>
</comment>
<keyword evidence="14" id="KW-1185">Reference proteome</keyword>
<dbReference type="InterPro" id="IPR004670">
    <property type="entry name" value="NhaA"/>
</dbReference>
<feature type="transmembrane region" description="Helical" evidence="11">
    <location>
        <begin position="254"/>
        <end position="272"/>
    </location>
</feature>
<feature type="transmembrane region" description="Helical" evidence="11">
    <location>
        <begin position="91"/>
        <end position="108"/>
    </location>
</feature>
<comment type="subcellular location">
    <subcellularLocation>
        <location evidence="1">Cell inner membrane</location>
        <topology evidence="1">Multi-pass membrane protein</topology>
    </subcellularLocation>
    <subcellularLocation>
        <location evidence="11">Cell membrane</location>
        <topology evidence="11">Multi-pass membrane protein</topology>
    </subcellularLocation>
</comment>
<dbReference type="GO" id="GO:0015385">
    <property type="term" value="F:sodium:proton antiporter activity"/>
    <property type="evidence" value="ECO:0007669"/>
    <property type="project" value="UniProtKB-UniRule"/>
</dbReference>
<evidence type="ECO:0000256" key="12">
    <source>
        <dbReference type="SAM" id="MobiDB-lite"/>
    </source>
</evidence>
<feature type="transmembrane region" description="Helical" evidence="11">
    <location>
        <begin position="404"/>
        <end position="426"/>
    </location>
</feature>
<dbReference type="GO" id="GO:0006885">
    <property type="term" value="P:regulation of pH"/>
    <property type="evidence" value="ECO:0007669"/>
    <property type="project" value="UniProtKB-UniRule"/>
</dbReference>
<feature type="transmembrane region" description="Helical" evidence="11">
    <location>
        <begin position="233"/>
        <end position="248"/>
    </location>
</feature>
<dbReference type="InterPro" id="IPR023171">
    <property type="entry name" value="Na/H_antiporter_dom_sf"/>
</dbReference>
<evidence type="ECO:0000256" key="4">
    <source>
        <dbReference type="ARBA" id="ARBA00022475"/>
    </source>
</evidence>
<dbReference type="AlphaFoldDB" id="A0A7Y9H0S6"/>
<keyword evidence="9 11" id="KW-0472">Membrane</keyword>
<feature type="transmembrane region" description="Helical" evidence="11">
    <location>
        <begin position="120"/>
        <end position="142"/>
    </location>
</feature>
<reference evidence="13 14" key="1">
    <citation type="submission" date="2020-07" db="EMBL/GenBank/DDBJ databases">
        <authorList>
            <person name="Partida-Martinez L."/>
            <person name="Huntemann M."/>
            <person name="Clum A."/>
            <person name="Wang J."/>
            <person name="Palaniappan K."/>
            <person name="Ritter S."/>
            <person name="Chen I.-M."/>
            <person name="Stamatis D."/>
            <person name="Reddy T."/>
            <person name="O'Malley R."/>
            <person name="Daum C."/>
            <person name="Shapiro N."/>
            <person name="Ivanova N."/>
            <person name="Kyrpides N."/>
            <person name="Woyke T."/>
        </authorList>
    </citation>
    <scope>NUCLEOTIDE SEQUENCE [LARGE SCALE GENOMIC DNA]</scope>
    <source>
        <strain evidence="13 14">AT2.17</strain>
    </source>
</reference>
<evidence type="ECO:0000256" key="6">
    <source>
        <dbReference type="ARBA" id="ARBA00022989"/>
    </source>
</evidence>
<dbReference type="Proteomes" id="UP000549911">
    <property type="component" value="Unassembled WGS sequence"/>
</dbReference>
<dbReference type="Pfam" id="PF06965">
    <property type="entry name" value="Na_H_antiport_1"/>
    <property type="match status" value="1"/>
</dbReference>
<evidence type="ECO:0000256" key="10">
    <source>
        <dbReference type="ARBA" id="ARBA00023201"/>
    </source>
</evidence>
<keyword evidence="3 11" id="KW-0050">Antiport</keyword>
<dbReference type="PANTHER" id="PTHR30341">
    <property type="entry name" value="SODIUM ION/PROTON ANTIPORTER NHAA-RELATED"/>
    <property type="match status" value="1"/>
</dbReference>
<keyword evidence="4 11" id="KW-1003">Cell membrane</keyword>
<feature type="transmembrane region" description="Helical" evidence="11">
    <location>
        <begin position="35"/>
        <end position="57"/>
    </location>
</feature>
<keyword evidence="5 11" id="KW-0812">Transmembrane</keyword>
<keyword evidence="8 11" id="KW-0406">Ion transport</keyword>
<gene>
    <name evidence="11" type="primary">nhaA</name>
    <name evidence="13" type="ORF">F4692_000911</name>
</gene>
<dbReference type="NCBIfam" id="TIGR00773">
    <property type="entry name" value="NhaA"/>
    <property type="match status" value="1"/>
</dbReference>
<evidence type="ECO:0000256" key="9">
    <source>
        <dbReference type="ARBA" id="ARBA00023136"/>
    </source>
</evidence>
<dbReference type="PANTHER" id="PTHR30341:SF0">
    <property type="entry name" value="NA(+)_H(+) ANTIPORTER NHAA"/>
    <property type="match status" value="1"/>
</dbReference>
<name>A0A7Y9H0S6_9ACTN</name>
<keyword evidence="6 11" id="KW-1133">Transmembrane helix</keyword>
<evidence type="ECO:0000256" key="8">
    <source>
        <dbReference type="ARBA" id="ARBA00023065"/>
    </source>
</evidence>
<evidence type="ECO:0000256" key="2">
    <source>
        <dbReference type="ARBA" id="ARBA00022448"/>
    </source>
</evidence>
<organism evidence="13 14">
    <name type="scientific">Nocardioides cavernae</name>
    <dbReference type="NCBI Taxonomy" id="1921566"/>
    <lineage>
        <taxon>Bacteria</taxon>
        <taxon>Bacillati</taxon>
        <taxon>Actinomycetota</taxon>
        <taxon>Actinomycetes</taxon>
        <taxon>Propionibacteriales</taxon>
        <taxon>Nocardioidaceae</taxon>
        <taxon>Nocardioides</taxon>
    </lineage>
</organism>
<sequence>MADTHTHTHTHDVVEHTWREQSAFWPRVAAPVQRLLSSSAAGALLMLAAAVLAIVWVNAPFGDTYERVWETPVVLAVGPFDQLSGMTLRDVVSEGLMAIFFFVVALEIKRELVAGELRNPRVAALPVIAALGGMVVPAGIYATLNAGGPGAHGWGIPMATDIAFAVAVVTAAGPRVPVAARVFLLSLAVVDDLGAILVIAVFYTEGVEVAWLALAAAAVGIAWALARARTVRALSPYAALALVCWFALHESGVHPTIAGVAFGFVTPAWSYYDPRSFGRRARRLADSADSAWDDAVLTDREHAEVHQAMDDMRRLALESRSPLDRLSAALTGWGTFVIVPLFALASSGLVLSADVATAWMTNSVSLGIAAGLVVGKTVGVLGSCFVAVRLGVAHMPAGTTWGQMLGVSTAAGVGFTVALFVSGLSFTDPALTEAARLGVFSGSVVAGLLGFTILRLAGRAPAPEPGAEPPSVAAAAGAPDDERLAAG</sequence>
<feature type="transmembrane region" description="Helical" evidence="11">
    <location>
        <begin position="364"/>
        <end position="392"/>
    </location>
</feature>
<comment type="similarity">
    <text evidence="11">Belongs to the NhaA Na(+)/H(+) (TC 2.A.33) antiporter family.</text>
</comment>
<evidence type="ECO:0000256" key="5">
    <source>
        <dbReference type="ARBA" id="ARBA00022692"/>
    </source>
</evidence>
<evidence type="ECO:0000256" key="3">
    <source>
        <dbReference type="ARBA" id="ARBA00022449"/>
    </source>
</evidence>